<geneLocation type="plasmid" evidence="2">
    <name>pSOG1</name>
</geneLocation>
<accession>Q0ZNV2</accession>
<keyword evidence="1" id="KW-1133">Transmembrane helix</keyword>
<dbReference type="RefSeq" id="WP_012386943.1">
    <property type="nucleotide sequence ID" value="NC_010597.1"/>
</dbReference>
<reference evidence="2" key="1">
    <citation type="journal article" date="2006" name="Microbiology">
        <title>Two novel conjugative plasmids from a single strain of Sulfolobus.</title>
        <authorList>
            <person name="Erauso G."/>
            <person name="Stedman K.M."/>
            <person name="van de Werken H.J."/>
            <person name="Zillig W."/>
            <person name="van der Oost J."/>
        </authorList>
    </citation>
    <scope>NUCLEOTIDE SEQUENCE</scope>
    <source>
        <strain evidence="2">SOG2/4</strain>
        <plasmid evidence="2">pSOG1</plasmid>
    </source>
</reference>
<name>Q0ZNV2_SACIS</name>
<sequence>MKNKDKKEDWLHDPEYNDMNINEKYLYDHGWKELAKREYRQRKMNAMTEDEWWIKNSGVTPPKREKIKKSYSSGFPVWPIMRIALIFGGIFFFLWILGQMMASVNSGFP</sequence>
<evidence type="ECO:0000256" key="1">
    <source>
        <dbReference type="SAM" id="Phobius"/>
    </source>
</evidence>
<dbReference type="EMBL" id="DQ335583">
    <property type="protein sequence ID" value="ABE99614.1"/>
    <property type="molecule type" value="Genomic_DNA"/>
</dbReference>
<feature type="transmembrane region" description="Helical" evidence="1">
    <location>
        <begin position="75"/>
        <end position="97"/>
    </location>
</feature>
<dbReference type="AlphaFoldDB" id="Q0ZNV2"/>
<keyword evidence="1" id="KW-0472">Membrane</keyword>
<protein>
    <submittedName>
        <fullName evidence="2">Uncharacterized protein</fullName>
    </submittedName>
</protein>
<keyword evidence="1" id="KW-0812">Transmembrane</keyword>
<organism evidence="2">
    <name type="scientific">Saccharolobus islandicus</name>
    <name type="common">Sulfolobus islandicus</name>
    <dbReference type="NCBI Taxonomy" id="43080"/>
    <lineage>
        <taxon>Archaea</taxon>
        <taxon>Thermoproteota</taxon>
        <taxon>Thermoprotei</taxon>
        <taxon>Sulfolobales</taxon>
        <taxon>Sulfolobaceae</taxon>
        <taxon>Saccharolobus</taxon>
    </lineage>
</organism>
<keyword evidence="2" id="KW-0614">Plasmid</keyword>
<evidence type="ECO:0000313" key="2">
    <source>
        <dbReference type="EMBL" id="ABE99614.1"/>
    </source>
</evidence>
<proteinExistence type="predicted"/>